<comment type="function">
    <text evidence="4">Nucleoside triphosphate pyrophosphatase. May have a dual role in cell division arrest and in preventing the incorporation of modified nucleotides into cellular nucleic acids.</text>
</comment>
<dbReference type="EMBL" id="NVUS01000027">
    <property type="protein sequence ID" value="PCI97739.1"/>
    <property type="molecule type" value="Genomic_DNA"/>
</dbReference>
<reference evidence="5" key="2">
    <citation type="journal article" date="2018" name="ISME J.">
        <title>A dynamic microbial community with high functional redundancy inhabits the cold, oxic subseafloor aquifer.</title>
        <authorList>
            <person name="Tully B.J."/>
            <person name="Wheat C.G."/>
            <person name="Glazer B.T."/>
            <person name="Huber J.A."/>
        </authorList>
    </citation>
    <scope>NUCLEOTIDE SEQUENCE</scope>
    <source>
        <strain evidence="5">NORP83</strain>
    </source>
</reference>
<dbReference type="GO" id="GO:0047429">
    <property type="term" value="F:nucleoside triphosphate diphosphatase activity"/>
    <property type="evidence" value="ECO:0007669"/>
    <property type="project" value="UniProtKB-EC"/>
</dbReference>
<dbReference type="EC" id="3.6.1.9" evidence="4"/>
<comment type="catalytic activity">
    <reaction evidence="4">
        <text>a ribonucleoside 5'-triphosphate + H2O = a ribonucleoside 5'-phosphate + diphosphate + H(+)</text>
        <dbReference type="Rhea" id="RHEA:23996"/>
        <dbReference type="ChEBI" id="CHEBI:15377"/>
        <dbReference type="ChEBI" id="CHEBI:15378"/>
        <dbReference type="ChEBI" id="CHEBI:33019"/>
        <dbReference type="ChEBI" id="CHEBI:58043"/>
        <dbReference type="ChEBI" id="CHEBI:61557"/>
        <dbReference type="EC" id="3.6.1.9"/>
    </reaction>
</comment>
<dbReference type="Gene3D" id="3.90.950.10">
    <property type="match status" value="1"/>
</dbReference>
<comment type="catalytic activity">
    <reaction evidence="4">
        <text>a 2'-deoxyribonucleoside 5'-triphosphate + H2O = a 2'-deoxyribonucleoside 5'-phosphate + diphosphate + H(+)</text>
        <dbReference type="Rhea" id="RHEA:44644"/>
        <dbReference type="ChEBI" id="CHEBI:15377"/>
        <dbReference type="ChEBI" id="CHEBI:15378"/>
        <dbReference type="ChEBI" id="CHEBI:33019"/>
        <dbReference type="ChEBI" id="CHEBI:61560"/>
        <dbReference type="ChEBI" id="CHEBI:65317"/>
        <dbReference type="EC" id="3.6.1.9"/>
    </reaction>
</comment>
<reference key="1">
    <citation type="submission" date="2017-08" db="EMBL/GenBank/DDBJ databases">
        <title>A dynamic microbial community with high functional redundancy inhabits the cold, oxic subseafloor aquifer.</title>
        <authorList>
            <person name="Tully B.J."/>
            <person name="Wheat C.G."/>
            <person name="Glazer B.T."/>
            <person name="Huber J.A."/>
        </authorList>
    </citation>
    <scope>NUCLEOTIDE SEQUENCE [LARGE SCALE GENOMIC DNA]</scope>
</reference>
<dbReference type="GO" id="GO:0005737">
    <property type="term" value="C:cytoplasm"/>
    <property type="evidence" value="ECO:0007669"/>
    <property type="project" value="UniProtKB-SubCell"/>
</dbReference>
<dbReference type="Pfam" id="PF02545">
    <property type="entry name" value="Maf"/>
    <property type="match status" value="1"/>
</dbReference>
<comment type="subcellular location">
    <subcellularLocation>
        <location evidence="4">Cytoplasm</location>
    </subcellularLocation>
</comment>
<dbReference type="PIRSF" id="PIRSF006305">
    <property type="entry name" value="Maf"/>
    <property type="match status" value="1"/>
</dbReference>
<dbReference type="GO" id="GO:0009117">
    <property type="term" value="P:nucleotide metabolic process"/>
    <property type="evidence" value="ECO:0007669"/>
    <property type="project" value="UniProtKB-KW"/>
</dbReference>
<keyword evidence="3 4" id="KW-0546">Nucleotide metabolism</keyword>
<sequence>MIDNEQLNLILASNSLGRKSLLNGANIAFTALPADIDEDIIKRKNIQLGIEPAQTAQDLADAKALYVSKLVSVENRSALILGSDQICHLHGMILDKPGDKANLLGHLQQLSGKTHILTSALSIVQNGQVVFRVKDEARLTMYDLSVAEIADYIEQADDDVVNAAGGYHLEAIGVQLFRQIEGSYFTILGLPLLPLIEFLRGTQYSQIKS</sequence>
<evidence type="ECO:0000256" key="3">
    <source>
        <dbReference type="ARBA" id="ARBA00023080"/>
    </source>
</evidence>
<gene>
    <name evidence="5" type="ORF">COB13_15185</name>
</gene>
<dbReference type="InterPro" id="IPR029001">
    <property type="entry name" value="ITPase-like_fam"/>
</dbReference>
<dbReference type="AlphaFoldDB" id="A0A2A4YTA7"/>
<feature type="active site" description="Proton acceptor" evidence="4">
    <location>
        <position position="84"/>
    </location>
</feature>
<keyword evidence="2 4" id="KW-0378">Hydrolase</keyword>
<dbReference type="PANTHER" id="PTHR43213">
    <property type="entry name" value="BIFUNCTIONAL DTTP/UTP PYROPHOSPHATASE/METHYLTRANSFERASE PROTEIN-RELATED"/>
    <property type="match status" value="1"/>
</dbReference>
<dbReference type="InterPro" id="IPR003697">
    <property type="entry name" value="Maf-like"/>
</dbReference>
<dbReference type="SUPFAM" id="SSF52972">
    <property type="entry name" value="ITPase-like"/>
    <property type="match status" value="1"/>
</dbReference>
<comment type="similarity">
    <text evidence="4">Belongs to the Maf family.</text>
</comment>
<dbReference type="HAMAP" id="MF_00528">
    <property type="entry name" value="Maf"/>
    <property type="match status" value="1"/>
</dbReference>
<comment type="cofactor">
    <cofactor evidence="1 4">
        <name>a divalent metal cation</name>
        <dbReference type="ChEBI" id="CHEBI:60240"/>
    </cofactor>
</comment>
<protein>
    <recommendedName>
        <fullName evidence="4">Nucleoside triphosphate pyrophosphatase</fullName>
        <ecNumber evidence="4">3.6.1.9</ecNumber>
    </recommendedName>
    <alternativeName>
        <fullName evidence="4">Nucleotide pyrophosphatase</fullName>
        <shortName evidence="4">Nucleotide PPase</shortName>
    </alternativeName>
</protein>
<name>A0A2A4YTA7_9PROT</name>
<dbReference type="PANTHER" id="PTHR43213:SF5">
    <property type="entry name" value="BIFUNCTIONAL DTTP_UTP PYROPHOSPHATASE_METHYLTRANSFERASE PROTEIN-RELATED"/>
    <property type="match status" value="1"/>
</dbReference>
<evidence type="ECO:0000256" key="4">
    <source>
        <dbReference type="HAMAP-Rule" id="MF_00528"/>
    </source>
</evidence>
<keyword evidence="4" id="KW-0963">Cytoplasm</keyword>
<proteinExistence type="inferred from homology"/>
<evidence type="ECO:0000256" key="2">
    <source>
        <dbReference type="ARBA" id="ARBA00022801"/>
    </source>
</evidence>
<accession>A0A2A4YTA7</accession>
<organism evidence="5">
    <name type="scientific">OCS116 cluster bacterium</name>
    <dbReference type="NCBI Taxonomy" id="2030921"/>
    <lineage>
        <taxon>Bacteria</taxon>
        <taxon>Pseudomonadati</taxon>
        <taxon>Pseudomonadota</taxon>
        <taxon>Alphaproteobacteria</taxon>
        <taxon>OCS116 cluster</taxon>
    </lineage>
</organism>
<evidence type="ECO:0000313" key="5">
    <source>
        <dbReference type="EMBL" id="PCI97739.1"/>
    </source>
</evidence>
<evidence type="ECO:0000256" key="1">
    <source>
        <dbReference type="ARBA" id="ARBA00001968"/>
    </source>
</evidence>
<comment type="caution">
    <text evidence="5">The sequence shown here is derived from an EMBL/GenBank/DDBJ whole genome shotgun (WGS) entry which is preliminary data.</text>
</comment>
<comment type="caution">
    <text evidence="4">Lacks conserved residue(s) required for the propagation of feature annotation.</text>
</comment>